<evidence type="ECO:0000313" key="1">
    <source>
        <dbReference type="EMBL" id="KAF1976482.1"/>
    </source>
</evidence>
<dbReference type="Proteomes" id="UP000800036">
    <property type="component" value="Unassembled WGS sequence"/>
</dbReference>
<evidence type="ECO:0000313" key="2">
    <source>
        <dbReference type="Proteomes" id="UP000800036"/>
    </source>
</evidence>
<reference evidence="1" key="1">
    <citation type="journal article" date="2020" name="Stud. Mycol.">
        <title>101 Dothideomycetes genomes: a test case for predicting lifestyles and emergence of pathogens.</title>
        <authorList>
            <person name="Haridas S."/>
            <person name="Albert R."/>
            <person name="Binder M."/>
            <person name="Bloem J."/>
            <person name="Labutti K."/>
            <person name="Salamov A."/>
            <person name="Andreopoulos B."/>
            <person name="Baker S."/>
            <person name="Barry K."/>
            <person name="Bills G."/>
            <person name="Bluhm B."/>
            <person name="Cannon C."/>
            <person name="Castanera R."/>
            <person name="Culley D."/>
            <person name="Daum C."/>
            <person name="Ezra D."/>
            <person name="Gonzalez J."/>
            <person name="Henrissat B."/>
            <person name="Kuo A."/>
            <person name="Liang C."/>
            <person name="Lipzen A."/>
            <person name="Lutzoni F."/>
            <person name="Magnuson J."/>
            <person name="Mondo S."/>
            <person name="Nolan M."/>
            <person name="Ohm R."/>
            <person name="Pangilinan J."/>
            <person name="Park H.-J."/>
            <person name="Ramirez L."/>
            <person name="Alfaro M."/>
            <person name="Sun H."/>
            <person name="Tritt A."/>
            <person name="Yoshinaga Y."/>
            <person name="Zwiers L.-H."/>
            <person name="Turgeon B."/>
            <person name="Goodwin S."/>
            <person name="Spatafora J."/>
            <person name="Crous P."/>
            <person name="Grigoriev I."/>
        </authorList>
    </citation>
    <scope>NUCLEOTIDE SEQUENCE</scope>
    <source>
        <strain evidence="1">CBS 107.79</strain>
    </source>
</reference>
<organism evidence="1 2">
    <name type="scientific">Bimuria novae-zelandiae CBS 107.79</name>
    <dbReference type="NCBI Taxonomy" id="1447943"/>
    <lineage>
        <taxon>Eukaryota</taxon>
        <taxon>Fungi</taxon>
        <taxon>Dikarya</taxon>
        <taxon>Ascomycota</taxon>
        <taxon>Pezizomycotina</taxon>
        <taxon>Dothideomycetes</taxon>
        <taxon>Pleosporomycetidae</taxon>
        <taxon>Pleosporales</taxon>
        <taxon>Massarineae</taxon>
        <taxon>Didymosphaeriaceae</taxon>
        <taxon>Bimuria</taxon>
    </lineage>
</organism>
<proteinExistence type="predicted"/>
<dbReference type="EMBL" id="ML976666">
    <property type="protein sequence ID" value="KAF1976482.1"/>
    <property type="molecule type" value="Genomic_DNA"/>
</dbReference>
<dbReference type="AlphaFoldDB" id="A0A6A5VL76"/>
<gene>
    <name evidence="1" type="ORF">BU23DRAFT_27882</name>
</gene>
<sequence length="81" mass="8505">MRSSALQTLACSSVPAAAMTIMASTQPQPHHISTPATLNHSAVCKDGLKPILPLRKSLAMQMCTFDLGVGSVNDGFPEARP</sequence>
<accession>A0A6A5VL76</accession>
<name>A0A6A5VL76_9PLEO</name>
<protein>
    <submittedName>
        <fullName evidence="1">Uncharacterized protein</fullName>
    </submittedName>
</protein>
<keyword evidence="2" id="KW-1185">Reference proteome</keyword>